<dbReference type="Proteomes" id="UP000014803">
    <property type="component" value="Chromosome"/>
</dbReference>
<evidence type="ECO:0000313" key="4">
    <source>
        <dbReference type="Proteomes" id="UP000014803"/>
    </source>
</evidence>
<keyword evidence="2" id="KW-0732">Signal</keyword>
<gene>
    <name evidence="3" type="ORF">SCE1572_26260</name>
</gene>
<evidence type="ECO:0000256" key="2">
    <source>
        <dbReference type="SAM" id="SignalP"/>
    </source>
</evidence>
<feature type="signal peptide" evidence="2">
    <location>
        <begin position="1"/>
        <end position="37"/>
    </location>
</feature>
<evidence type="ECO:0000313" key="3">
    <source>
        <dbReference type="EMBL" id="AGP37672.1"/>
    </source>
</evidence>
<organism evidence="3 4">
    <name type="scientific">Sorangium cellulosum So0157-2</name>
    <dbReference type="NCBI Taxonomy" id="1254432"/>
    <lineage>
        <taxon>Bacteria</taxon>
        <taxon>Pseudomonadati</taxon>
        <taxon>Myxococcota</taxon>
        <taxon>Polyangia</taxon>
        <taxon>Polyangiales</taxon>
        <taxon>Polyangiaceae</taxon>
        <taxon>Sorangium</taxon>
    </lineage>
</organism>
<dbReference type="HOGENOM" id="CLU_022423_0_0_7"/>
<keyword evidence="1" id="KW-0175">Coiled coil</keyword>
<dbReference type="RefSeq" id="WP_020737170.1">
    <property type="nucleotide sequence ID" value="NC_021658.1"/>
</dbReference>
<dbReference type="AlphaFoldDB" id="S4XWS3"/>
<dbReference type="eggNOG" id="ENOG5030TIE">
    <property type="taxonomic scope" value="Bacteria"/>
</dbReference>
<feature type="coiled-coil region" evidence="1">
    <location>
        <begin position="247"/>
        <end position="274"/>
    </location>
</feature>
<reference evidence="3 4" key="1">
    <citation type="journal article" date="2013" name="Sci. Rep.">
        <title>Extraordinary expansion of a Sorangium cellulosum genome from an alkaline milieu.</title>
        <authorList>
            <person name="Han K."/>
            <person name="Li Z.F."/>
            <person name="Peng R."/>
            <person name="Zhu L.P."/>
            <person name="Zhou T."/>
            <person name="Wang L.G."/>
            <person name="Li S.G."/>
            <person name="Zhang X.B."/>
            <person name="Hu W."/>
            <person name="Wu Z.H."/>
            <person name="Qin N."/>
            <person name="Li Y.Z."/>
        </authorList>
    </citation>
    <scope>NUCLEOTIDE SEQUENCE [LARGE SCALE GENOMIC DNA]</scope>
    <source>
        <strain evidence="3 4">So0157-2</strain>
    </source>
</reference>
<dbReference type="KEGG" id="scu:SCE1572_26260"/>
<proteinExistence type="predicted"/>
<dbReference type="OrthoDB" id="5385300at2"/>
<dbReference type="EMBL" id="CP003969">
    <property type="protein sequence ID" value="AGP37672.1"/>
    <property type="molecule type" value="Genomic_DNA"/>
</dbReference>
<protein>
    <submittedName>
        <fullName evidence="3">Uncharacterized protein</fullName>
    </submittedName>
</protein>
<dbReference type="PATRIC" id="fig|1254432.3.peg.5943"/>
<evidence type="ECO:0000256" key="1">
    <source>
        <dbReference type="SAM" id="Coils"/>
    </source>
</evidence>
<accession>S4XWS3</accession>
<name>S4XWS3_SORCE</name>
<feature type="chain" id="PRO_5004525872" evidence="2">
    <location>
        <begin position="38"/>
        <end position="754"/>
    </location>
</feature>
<sequence length="754" mass="81826">MRGSKEFARRGFCAAVFQKLIALMTALSVLAPSSTWARTRTPYTVLWRSYGDADSCGSTELETEGDAIFEVNRTPLPTYGVPGALQIHGDGSRSNTLEAEFDSVLLLMGRNGFHFGVHTVNGGNWCTHAQEVVHLVSGPLGLNKPLFDIRRDGTGFEGSTAVDLSLAEINPDLARDIAELEVRIARLMTELLRNAARVTDLRARMDLLRQLDTELHDLVSRPLDEISRTDLDAILDRYEDVVDAETRAAMEQLVDDLKKSVSDLESELARLLDEFGAQADEVADLATQDARAEGWDPDDPWNYALGESEVPWVEVPDIAEVEGAFDEGRDPYAAYADAVLAALEAAVSGYAGYADAVIAALEADVSGGVVVARADFVANVRAWRENSAALEIALRDRMGVSLAETNAFLKAQNRITAYVRRFMDASDWFVDTPVPADLRAVVDTVLKPRFDALADQMKDSLNQWTGDGLDLEQTQLYQTISAFAGAMSTVGEGVEAYAGVMQTLVHATTRIGVGFVPVVGPALDLCEAVSGKEFCLPSGRELSDEERIFSGLGFGLGAIGDVWRGVAAAGALPPTTIRIAGKIADVDDVLVKGFQVRRLRAYKTLRGAVTEQPLYPFEKTAAKFLSRDGRTLLGVGDDGVRATLWPKLARDARTKPRAPDFITVSAQNKLILSEVKGGVNIDGKEVIEQLSSGMEGVRQNGLVGDVEEVQLLMERGGKFGGTQFIAQDGYLFDTQKGKRATLKGFNMPIKVIRL</sequence>